<dbReference type="Pfam" id="PF12112">
    <property type="entry name" value="DUF3579"/>
    <property type="match status" value="1"/>
</dbReference>
<dbReference type="EMBL" id="FOTW01000008">
    <property type="protein sequence ID" value="SFL81110.1"/>
    <property type="molecule type" value="Genomic_DNA"/>
</dbReference>
<sequence length="116" mass="13074">MAESAQNKKEPRDEFFILGITSNGRQFRPSDWAERLCGVMSCFRPEGTTSRHSHLQFSPYVHPTVVNGVKSVVVNAKLRQIEPMAYHFVVAFANDNDLQMVEACLMPEPEPQPGKP</sequence>
<protein>
    <recommendedName>
        <fullName evidence="3">DUF3579 domain-containing protein</fullName>
    </recommendedName>
</protein>
<organism evidence="1 2">
    <name type="scientific">Rugamonas rubra</name>
    <dbReference type="NCBI Taxonomy" id="758825"/>
    <lineage>
        <taxon>Bacteria</taxon>
        <taxon>Pseudomonadati</taxon>
        <taxon>Pseudomonadota</taxon>
        <taxon>Betaproteobacteria</taxon>
        <taxon>Burkholderiales</taxon>
        <taxon>Oxalobacteraceae</taxon>
        <taxon>Telluria group</taxon>
        <taxon>Rugamonas</taxon>
    </lineage>
</organism>
<evidence type="ECO:0000313" key="1">
    <source>
        <dbReference type="EMBL" id="SFL81110.1"/>
    </source>
</evidence>
<dbReference type="AlphaFoldDB" id="A0A1I4KQU8"/>
<dbReference type="OrthoDB" id="9814727at2"/>
<dbReference type="STRING" id="758825.SAMN02982985_01575"/>
<gene>
    <name evidence="1" type="ORF">SAMN02982985_01575</name>
</gene>
<evidence type="ECO:0008006" key="3">
    <source>
        <dbReference type="Google" id="ProtNLM"/>
    </source>
</evidence>
<proteinExistence type="predicted"/>
<dbReference type="Gene3D" id="3.30.70.2340">
    <property type="entry name" value="Uncharacterised protein PF12112 family, DUF3579"/>
    <property type="match status" value="1"/>
</dbReference>
<accession>A0A1I4KQU8</accession>
<keyword evidence="2" id="KW-1185">Reference proteome</keyword>
<dbReference type="RefSeq" id="WP_093386006.1">
    <property type="nucleotide sequence ID" value="NZ_FOTW01000008.1"/>
</dbReference>
<evidence type="ECO:0000313" key="2">
    <source>
        <dbReference type="Proteomes" id="UP000199470"/>
    </source>
</evidence>
<reference evidence="1 2" key="1">
    <citation type="submission" date="2016-10" db="EMBL/GenBank/DDBJ databases">
        <authorList>
            <person name="de Groot N.N."/>
        </authorList>
    </citation>
    <scope>NUCLEOTIDE SEQUENCE [LARGE SCALE GENOMIC DNA]</scope>
    <source>
        <strain evidence="1 2">ATCC 43154</strain>
    </source>
</reference>
<dbReference type="Proteomes" id="UP000199470">
    <property type="component" value="Unassembled WGS sequence"/>
</dbReference>
<name>A0A1I4KQU8_9BURK</name>
<dbReference type="InterPro" id="IPR021969">
    <property type="entry name" value="DUF3579"/>
</dbReference>